<dbReference type="RefSeq" id="WP_020441493.1">
    <property type="nucleotide sequence ID" value="NC_021663.1"/>
</dbReference>
<dbReference type="Gene3D" id="3.40.50.150">
    <property type="entry name" value="Vaccinia Virus protein VP39"/>
    <property type="match status" value="1"/>
</dbReference>
<dbReference type="InterPro" id="IPR002052">
    <property type="entry name" value="DNA_methylase_N6_adenine_CS"/>
</dbReference>
<name>S4XDA4_9CORY</name>
<reference evidence="2 3" key="1">
    <citation type="submission" date="2012-06" db="EMBL/GenBank/DDBJ databases">
        <title>Complete genome sequence of Corynebacterium terpenotabidum Y-11 (=DSM 44721).</title>
        <authorList>
            <person name="Ruckert C."/>
            <person name="Albersmeier A."/>
            <person name="Al-Dilaimi A."/>
            <person name="Szczepanowski R."/>
            <person name="Kalinowski J."/>
        </authorList>
    </citation>
    <scope>NUCLEOTIDE SEQUENCE [LARGE SCALE GENOMIC DNA]</scope>
    <source>
        <strain evidence="2 3">Y-11</strain>
    </source>
</reference>
<dbReference type="InterPro" id="IPR029063">
    <property type="entry name" value="SAM-dependent_MTases_sf"/>
</dbReference>
<dbReference type="HOGENOM" id="CLU_018398_4_0_11"/>
<keyword evidence="3" id="KW-1185">Reference proteome</keyword>
<dbReference type="PROSITE" id="PS00092">
    <property type="entry name" value="N6_MTASE"/>
    <property type="match status" value="1"/>
</dbReference>
<dbReference type="Pfam" id="PF17827">
    <property type="entry name" value="PrmC_N"/>
    <property type="match status" value="1"/>
</dbReference>
<dbReference type="SUPFAM" id="SSF53335">
    <property type="entry name" value="S-adenosyl-L-methionine-dependent methyltransferases"/>
    <property type="match status" value="1"/>
</dbReference>
<dbReference type="STRING" id="1200352.A606_07425"/>
<dbReference type="GO" id="GO:0008168">
    <property type="term" value="F:methyltransferase activity"/>
    <property type="evidence" value="ECO:0007669"/>
    <property type="project" value="UniProtKB-KW"/>
</dbReference>
<dbReference type="EMBL" id="CP003696">
    <property type="protein sequence ID" value="AGP31132.1"/>
    <property type="molecule type" value="Genomic_DNA"/>
</dbReference>
<dbReference type="PANTHER" id="PTHR18895">
    <property type="entry name" value="HEMK METHYLTRANSFERASE"/>
    <property type="match status" value="1"/>
</dbReference>
<dbReference type="PATRIC" id="fig|1200352.3.peg.1514"/>
<dbReference type="GO" id="GO:0032259">
    <property type="term" value="P:methylation"/>
    <property type="evidence" value="ECO:0007669"/>
    <property type="project" value="UniProtKB-KW"/>
</dbReference>
<dbReference type="AlphaFoldDB" id="S4XDA4"/>
<protein>
    <submittedName>
        <fullName evidence="2">Methylase of peptide chain release factors</fullName>
    </submittedName>
</protein>
<dbReference type="GO" id="GO:0003676">
    <property type="term" value="F:nucleic acid binding"/>
    <property type="evidence" value="ECO:0007669"/>
    <property type="project" value="InterPro"/>
</dbReference>
<dbReference type="KEGG" id="cter:A606_07425"/>
<keyword evidence="2" id="KW-0808">Transferase</keyword>
<accession>S4XDA4</accession>
<sequence>MTQTVSTALRSAVARLTEAGVPSAAHDARELMAAALTAAAREGNTSVSPVTPVTALDLVLRGGDPVPAAFDDLVERRAAREPLQFILGVAPVVGVDLSVGPGVFIPRPETDLLIDVAAQEVAARDRRRRRDPLARALLTPQFTVVDFCSGPGTISLGLAHLVTKAGLADRLNLRIVGIEREATALEYAARNLAGWRQRGDIDPRITVEFHPGDVTDPRVITALGLVAGADLVVSNPPYVPEGDNGDHVAAADPEVRADPHEAVYSGPDGLSVMRDLAPVIAMTCAPHATVVVEHDDSTGAAVRDLLAEVGVGELVQHADFAGRDRFVTGRVRRDPGFQLQ</sequence>
<gene>
    <name evidence="2" type="ORF">A606_07425</name>
</gene>
<evidence type="ECO:0000313" key="3">
    <source>
        <dbReference type="Proteomes" id="UP000014809"/>
    </source>
</evidence>
<feature type="domain" description="Release factor glutamine methyltransferase N-terminal" evidence="1">
    <location>
        <begin position="8"/>
        <end position="88"/>
    </location>
</feature>
<dbReference type="Proteomes" id="UP000014809">
    <property type="component" value="Chromosome"/>
</dbReference>
<evidence type="ECO:0000259" key="1">
    <source>
        <dbReference type="Pfam" id="PF17827"/>
    </source>
</evidence>
<organism evidence="2 3">
    <name type="scientific">Corynebacterium terpenotabidum Y-11</name>
    <dbReference type="NCBI Taxonomy" id="1200352"/>
    <lineage>
        <taxon>Bacteria</taxon>
        <taxon>Bacillati</taxon>
        <taxon>Actinomycetota</taxon>
        <taxon>Actinomycetes</taxon>
        <taxon>Mycobacteriales</taxon>
        <taxon>Corynebacteriaceae</taxon>
        <taxon>Corynebacterium</taxon>
    </lineage>
</organism>
<keyword evidence="2" id="KW-0489">Methyltransferase</keyword>
<dbReference type="InterPro" id="IPR050320">
    <property type="entry name" value="N5-glutamine_MTase"/>
</dbReference>
<dbReference type="InterPro" id="IPR040758">
    <property type="entry name" value="PrmC_N"/>
</dbReference>
<dbReference type="Gene3D" id="1.10.8.10">
    <property type="entry name" value="DNA helicase RuvA subunit, C-terminal domain"/>
    <property type="match status" value="1"/>
</dbReference>
<dbReference type="PANTHER" id="PTHR18895:SF74">
    <property type="entry name" value="MTRF1L RELEASE FACTOR GLUTAMINE METHYLTRANSFERASE"/>
    <property type="match status" value="1"/>
</dbReference>
<dbReference type="eggNOG" id="COG2890">
    <property type="taxonomic scope" value="Bacteria"/>
</dbReference>
<proteinExistence type="predicted"/>
<evidence type="ECO:0000313" key="2">
    <source>
        <dbReference type="EMBL" id="AGP31132.1"/>
    </source>
</evidence>